<accession>A0A8S4PUQ8</accession>
<feature type="region of interest" description="Disordered" evidence="1">
    <location>
        <begin position="129"/>
        <end position="206"/>
    </location>
</feature>
<feature type="region of interest" description="Disordered" evidence="1">
    <location>
        <begin position="54"/>
        <end position="77"/>
    </location>
</feature>
<gene>
    <name evidence="2" type="ORF">OFUS_LOCUS22048</name>
</gene>
<keyword evidence="3" id="KW-1185">Reference proteome</keyword>
<proteinExistence type="predicted"/>
<protein>
    <submittedName>
        <fullName evidence="2">Uncharacterized protein</fullName>
    </submittedName>
</protein>
<dbReference type="EMBL" id="CAIIXF020000010">
    <property type="protein sequence ID" value="CAH1797832.1"/>
    <property type="molecule type" value="Genomic_DNA"/>
</dbReference>
<dbReference type="AlphaFoldDB" id="A0A8S4PUQ8"/>
<organism evidence="2 3">
    <name type="scientific">Owenia fusiformis</name>
    <name type="common">Polychaete worm</name>
    <dbReference type="NCBI Taxonomy" id="6347"/>
    <lineage>
        <taxon>Eukaryota</taxon>
        <taxon>Metazoa</taxon>
        <taxon>Spiralia</taxon>
        <taxon>Lophotrochozoa</taxon>
        <taxon>Annelida</taxon>
        <taxon>Polychaeta</taxon>
        <taxon>Sedentaria</taxon>
        <taxon>Canalipalpata</taxon>
        <taxon>Sabellida</taxon>
        <taxon>Oweniida</taxon>
        <taxon>Oweniidae</taxon>
        <taxon>Owenia</taxon>
    </lineage>
</organism>
<evidence type="ECO:0000313" key="3">
    <source>
        <dbReference type="Proteomes" id="UP000749559"/>
    </source>
</evidence>
<feature type="non-terminal residue" evidence="2">
    <location>
        <position position="1"/>
    </location>
</feature>
<name>A0A8S4PUQ8_OWEFU</name>
<dbReference type="Proteomes" id="UP000749559">
    <property type="component" value="Unassembled WGS sequence"/>
</dbReference>
<feature type="compositionally biased region" description="Pro residues" evidence="1">
    <location>
        <begin position="191"/>
        <end position="206"/>
    </location>
</feature>
<reference evidence="2" key="1">
    <citation type="submission" date="2022-03" db="EMBL/GenBank/DDBJ databases">
        <authorList>
            <person name="Martin C."/>
        </authorList>
    </citation>
    <scope>NUCLEOTIDE SEQUENCE</scope>
</reference>
<sequence length="206" mass="21932">PHNGEYPMEQGPMMDHGMQCSYPSLPTNCVQSRNNGAHSPLSEMGHDYAECADSDMETMGGHRPLTPESSVGGDLADNGSVMASWASVTDQSDALVSEHSSSLSSSEGELFYTEADFASAVARAAELSGLTVDGSTVSAPPNPGQGRPKRRRRPRASSPYSTDSNFSAVPHKPYPKSERKKQLQEQAPGIKKPPPPVRAKPTQPGP</sequence>
<evidence type="ECO:0000256" key="1">
    <source>
        <dbReference type="SAM" id="MobiDB-lite"/>
    </source>
</evidence>
<evidence type="ECO:0000313" key="2">
    <source>
        <dbReference type="EMBL" id="CAH1797832.1"/>
    </source>
</evidence>
<comment type="caution">
    <text evidence="2">The sequence shown here is derived from an EMBL/GenBank/DDBJ whole genome shotgun (WGS) entry which is preliminary data.</text>
</comment>